<dbReference type="AlphaFoldDB" id="A0A6G1B8R4"/>
<sequence length="137" mass="15833">GCGERGTILHCWRECKLVQPLWKTGKFRKLKIELPYDPEIALLGIYPKDTKILIRGGTPVPTFIAALSTIAELWKEPKCSWTDEWIERCGTHTHTHTHTHTQTHVRACTECYSAIKKNEILRFAKTWMELECIVLSE</sequence>
<dbReference type="Proteomes" id="UP000475037">
    <property type="component" value="Unassembled WGS sequence"/>
</dbReference>
<protein>
    <submittedName>
        <fullName evidence="1">LORF2 protein</fullName>
    </submittedName>
</protein>
<proteinExistence type="predicted"/>
<keyword evidence="2" id="KW-1185">Reference proteome</keyword>
<reference evidence="1 2" key="1">
    <citation type="submission" date="2019-11" db="EMBL/GenBank/DDBJ databases">
        <authorList>
            <person name="Yang C."/>
            <person name="Li F."/>
        </authorList>
    </citation>
    <scope>NUCLEOTIDE SEQUENCE [LARGE SCALE GENOMIC DNA]</scope>
    <source>
        <strain evidence="1">KB4526</strain>
        <tissue evidence="1">Muscle</tissue>
    </source>
</reference>
<comment type="caution">
    <text evidence="1">The sequence shown here is derived from an EMBL/GenBank/DDBJ whole genome shotgun (WGS) entry which is preliminary data.</text>
</comment>
<name>A0A6G1B8R4_CROCR</name>
<dbReference type="EMBL" id="VOAJ01001723">
    <property type="protein sequence ID" value="KAF0884389.1"/>
    <property type="molecule type" value="Genomic_DNA"/>
</dbReference>
<feature type="non-terminal residue" evidence="1">
    <location>
        <position position="137"/>
    </location>
</feature>
<evidence type="ECO:0000313" key="1">
    <source>
        <dbReference type="EMBL" id="KAF0884389.1"/>
    </source>
</evidence>
<feature type="non-terminal residue" evidence="1">
    <location>
        <position position="1"/>
    </location>
</feature>
<organism evidence="1 2">
    <name type="scientific">Crocuta crocuta</name>
    <name type="common">Spotted hyena</name>
    <dbReference type="NCBI Taxonomy" id="9678"/>
    <lineage>
        <taxon>Eukaryota</taxon>
        <taxon>Metazoa</taxon>
        <taxon>Chordata</taxon>
        <taxon>Craniata</taxon>
        <taxon>Vertebrata</taxon>
        <taxon>Euteleostomi</taxon>
        <taxon>Mammalia</taxon>
        <taxon>Eutheria</taxon>
        <taxon>Laurasiatheria</taxon>
        <taxon>Carnivora</taxon>
        <taxon>Feliformia</taxon>
        <taxon>Hyaenidae</taxon>
        <taxon>Crocuta</taxon>
    </lineage>
</organism>
<gene>
    <name evidence="1" type="primary">Pol_116</name>
    <name evidence="1" type="ORF">FOF47_R03655</name>
</gene>
<evidence type="ECO:0000313" key="2">
    <source>
        <dbReference type="Proteomes" id="UP000475037"/>
    </source>
</evidence>
<accession>A0A6G1B8R4</accession>